<gene>
    <name evidence="2" type="ORF">ALC57_00391</name>
</gene>
<feature type="compositionally biased region" description="Basic residues" evidence="1">
    <location>
        <begin position="331"/>
        <end position="352"/>
    </location>
</feature>
<organism evidence="2 3">
    <name type="scientific">Trachymyrmex cornetzi</name>
    <dbReference type="NCBI Taxonomy" id="471704"/>
    <lineage>
        <taxon>Eukaryota</taxon>
        <taxon>Metazoa</taxon>
        <taxon>Ecdysozoa</taxon>
        <taxon>Arthropoda</taxon>
        <taxon>Hexapoda</taxon>
        <taxon>Insecta</taxon>
        <taxon>Pterygota</taxon>
        <taxon>Neoptera</taxon>
        <taxon>Endopterygota</taxon>
        <taxon>Hymenoptera</taxon>
        <taxon>Apocrita</taxon>
        <taxon>Aculeata</taxon>
        <taxon>Formicoidea</taxon>
        <taxon>Formicidae</taxon>
        <taxon>Myrmicinae</taxon>
        <taxon>Trachymyrmex</taxon>
    </lineage>
</organism>
<dbReference type="PANTHER" id="PTHR33053">
    <property type="entry name" value="PROTEIN, PUTATIVE-RELATED"/>
    <property type="match status" value="1"/>
</dbReference>
<evidence type="ECO:0000256" key="1">
    <source>
        <dbReference type="SAM" id="MobiDB-lite"/>
    </source>
</evidence>
<keyword evidence="3" id="KW-1185">Reference proteome</keyword>
<proteinExistence type="predicted"/>
<dbReference type="PANTHER" id="PTHR33053:SF24">
    <property type="entry name" value="TRANSPOSASE DOMAIN-CONTAINING PROTEIN"/>
    <property type="match status" value="1"/>
</dbReference>
<reference evidence="2 3" key="1">
    <citation type="submission" date="2015-09" db="EMBL/GenBank/DDBJ databases">
        <title>Trachymyrmex cornetzi WGS genome.</title>
        <authorList>
            <person name="Nygaard S."/>
            <person name="Hu H."/>
            <person name="Boomsma J."/>
            <person name="Zhang G."/>
        </authorList>
    </citation>
    <scope>NUCLEOTIDE SEQUENCE [LARGE SCALE GENOMIC DNA]</scope>
    <source>
        <strain evidence="2">Tcor2-1</strain>
        <tissue evidence="2">Whole body</tissue>
    </source>
</reference>
<evidence type="ECO:0000313" key="2">
    <source>
        <dbReference type="EMBL" id="KYN30150.1"/>
    </source>
</evidence>
<sequence>MVKDFPSDPMHLLYLGIVKALVVNMWCYGKPRCKLSSSQILEVLASLAKQKCCVPFTCELRTFVLYTGPVVLKSVFDTDKYVNFLVLHVAIIILSNSKHMKLYLDYAKSLLKYFVQTFIILYGKQKASHNVHNLLHLYDDALKFGTLQEFSAFPFENYLQKILKMIGNNEKPLEQIVCRINEQNSCAKSTDEFRIINRVPQLQNLHFNGPIVNNVNSNSKINQYNKIVFEQFILKTTAPDNICCLVQNFISTNEDTFVIGNKYHSLTDFYSEPCASSKLGIYVVDSIIRDLQKWDVKQSDIYYVPQNPRVSEIRSQINVLQQQLRQEMRRGRDRRGRGRGRGRSHGRGRGRGRGWGKQVIIYQKDPIIYL</sequence>
<dbReference type="EMBL" id="KQ978557">
    <property type="protein sequence ID" value="KYN30150.1"/>
    <property type="molecule type" value="Genomic_DNA"/>
</dbReference>
<protein>
    <submittedName>
        <fullName evidence="2">Uncharacterized protein</fullName>
    </submittedName>
</protein>
<dbReference type="STRING" id="471704.A0A151JSG2"/>
<feature type="region of interest" description="Disordered" evidence="1">
    <location>
        <begin position="326"/>
        <end position="352"/>
    </location>
</feature>
<evidence type="ECO:0000313" key="3">
    <source>
        <dbReference type="Proteomes" id="UP000078492"/>
    </source>
</evidence>
<dbReference type="AlphaFoldDB" id="A0A151JSG2"/>
<accession>A0A151JSG2</accession>
<name>A0A151JSG2_9HYME</name>
<dbReference type="Proteomes" id="UP000078492">
    <property type="component" value="Unassembled WGS sequence"/>
</dbReference>